<dbReference type="OrthoDB" id="5343383at2759"/>
<keyword evidence="2" id="KW-1185">Reference proteome</keyword>
<evidence type="ECO:0000313" key="1">
    <source>
        <dbReference type="EMBL" id="KJY00270.1"/>
    </source>
</evidence>
<protein>
    <submittedName>
        <fullName evidence="1">Uncharacterized protein</fullName>
    </submittedName>
</protein>
<proteinExistence type="predicted"/>
<name>A0A0F4GS40_9PEZI</name>
<comment type="caution">
    <text evidence="1">The sequence shown here is derived from an EMBL/GenBank/DDBJ whole genome shotgun (WGS) entry which is preliminary data.</text>
</comment>
<reference evidence="1 2" key="1">
    <citation type="submission" date="2015-03" db="EMBL/GenBank/DDBJ databases">
        <title>RNA-seq based gene annotation and comparative genomics of four Zymoseptoria species reveal species-specific pathogenicity related genes and transposable element activity.</title>
        <authorList>
            <person name="Grandaubert J."/>
            <person name="Bhattacharyya A."/>
            <person name="Stukenbrock E.H."/>
        </authorList>
    </citation>
    <scope>NUCLEOTIDE SEQUENCE [LARGE SCALE GENOMIC DNA]</scope>
    <source>
        <strain evidence="1 2">Zb18110</strain>
    </source>
</reference>
<gene>
    <name evidence="1" type="ORF">TI39_contig337g00007</name>
</gene>
<evidence type="ECO:0000313" key="2">
    <source>
        <dbReference type="Proteomes" id="UP000033647"/>
    </source>
</evidence>
<dbReference type="EMBL" id="LAFY01000329">
    <property type="protein sequence ID" value="KJY00270.1"/>
    <property type="molecule type" value="Genomic_DNA"/>
</dbReference>
<organism evidence="1 2">
    <name type="scientific">Zymoseptoria brevis</name>
    <dbReference type="NCBI Taxonomy" id="1047168"/>
    <lineage>
        <taxon>Eukaryota</taxon>
        <taxon>Fungi</taxon>
        <taxon>Dikarya</taxon>
        <taxon>Ascomycota</taxon>
        <taxon>Pezizomycotina</taxon>
        <taxon>Dothideomycetes</taxon>
        <taxon>Dothideomycetidae</taxon>
        <taxon>Mycosphaerellales</taxon>
        <taxon>Mycosphaerellaceae</taxon>
        <taxon>Zymoseptoria</taxon>
    </lineage>
</organism>
<dbReference type="AlphaFoldDB" id="A0A0F4GS40"/>
<dbReference type="STRING" id="1047168.A0A0F4GS40"/>
<accession>A0A0F4GS40</accession>
<sequence>MATPSFSTQTWVGSEWWLPILDTDMGTITMWSIPGLALNMDYEAYEKMPEHEQWRGHRTLPAADALELWTKTYVRLVRMLVPNAPGSEIVGWARSGWQTLIGLKSELKKTRLCASGILKTSSFVGLWEKRTDVYNCCIRFGWPDNFDRASCKLEVTKFAKLKDRTRRRYCALNNPDTPFNALEEAEKETRVERRWNPQLLERKATG</sequence>
<dbReference type="Proteomes" id="UP000033647">
    <property type="component" value="Unassembled WGS sequence"/>
</dbReference>